<dbReference type="CDD" id="cd11338">
    <property type="entry name" value="AmyAc_CMD"/>
    <property type="match status" value="1"/>
</dbReference>
<dbReference type="KEGG" id="wei:EQG49_02610"/>
<dbReference type="PANTHER" id="PTHR10357">
    <property type="entry name" value="ALPHA-AMYLASE FAMILY MEMBER"/>
    <property type="match status" value="1"/>
</dbReference>
<dbReference type="Gene3D" id="3.20.20.80">
    <property type="entry name" value="Glycosidases"/>
    <property type="match status" value="1"/>
</dbReference>
<keyword evidence="1" id="KW-0378">Hydrolase</keyword>
<accession>A0A4P6YRZ2</accession>
<evidence type="ECO:0000313" key="5">
    <source>
        <dbReference type="Proteomes" id="UP000292886"/>
    </source>
</evidence>
<dbReference type="Gene3D" id="2.60.40.10">
    <property type="entry name" value="Immunoglobulins"/>
    <property type="match status" value="1"/>
</dbReference>
<dbReference type="InterPro" id="IPR014756">
    <property type="entry name" value="Ig_E-set"/>
</dbReference>
<dbReference type="SUPFAM" id="SSF51445">
    <property type="entry name" value="(Trans)glycosidases"/>
    <property type="match status" value="1"/>
</dbReference>
<keyword evidence="2 4" id="KW-0326">Glycosidase</keyword>
<dbReference type="PANTHER" id="PTHR10357:SF210">
    <property type="entry name" value="MALTODEXTRIN GLUCOSIDASE"/>
    <property type="match status" value="1"/>
</dbReference>
<feature type="domain" description="Glycosyl hydrolase family 13 catalytic" evidence="3">
    <location>
        <begin position="154"/>
        <end position="523"/>
    </location>
</feature>
<dbReference type="Pfam" id="PF00128">
    <property type="entry name" value="Alpha-amylase"/>
    <property type="match status" value="1"/>
</dbReference>
<dbReference type="SMART" id="SM00642">
    <property type="entry name" value="Aamy"/>
    <property type="match status" value="1"/>
</dbReference>
<evidence type="ECO:0000259" key="3">
    <source>
        <dbReference type="SMART" id="SM00642"/>
    </source>
</evidence>
<gene>
    <name evidence="4" type="ORF">EQG49_02610</name>
</gene>
<dbReference type="AlphaFoldDB" id="A0A4P6YRZ2"/>
<dbReference type="SUPFAM" id="SSF81296">
    <property type="entry name" value="E set domains"/>
    <property type="match status" value="1"/>
</dbReference>
<dbReference type="EMBL" id="CP037940">
    <property type="protein sequence ID" value="QBO35434.1"/>
    <property type="molecule type" value="Genomic_DNA"/>
</dbReference>
<evidence type="ECO:0000256" key="2">
    <source>
        <dbReference type="ARBA" id="ARBA00023295"/>
    </source>
</evidence>
<keyword evidence="5" id="KW-1185">Reference proteome</keyword>
<dbReference type="CDD" id="cd02857">
    <property type="entry name" value="E_set_CDase_PDE_N"/>
    <property type="match status" value="1"/>
</dbReference>
<dbReference type="Proteomes" id="UP000292886">
    <property type="component" value="Chromosome"/>
</dbReference>
<evidence type="ECO:0000256" key="1">
    <source>
        <dbReference type="ARBA" id="ARBA00022801"/>
    </source>
</evidence>
<reference evidence="5" key="1">
    <citation type="submission" date="2019-03" db="EMBL/GenBank/DDBJ databases">
        <title>Weissella sp. 26KH-42 Genome sequencing.</title>
        <authorList>
            <person name="Heo J."/>
            <person name="Kim S.-J."/>
            <person name="Kim J.-S."/>
            <person name="Hong S.-B."/>
            <person name="Kwon S.-W."/>
        </authorList>
    </citation>
    <scope>NUCLEOTIDE SEQUENCE [LARGE SCALE GENOMIC DNA]</scope>
    <source>
        <strain evidence="5">26KH-42</strain>
    </source>
</reference>
<dbReference type="InterPro" id="IPR017853">
    <property type="entry name" value="GH"/>
</dbReference>
<organism evidence="4 5">
    <name type="scientific">Periweissella cryptocerci</name>
    <dbReference type="NCBI Taxonomy" id="2506420"/>
    <lineage>
        <taxon>Bacteria</taxon>
        <taxon>Bacillati</taxon>
        <taxon>Bacillota</taxon>
        <taxon>Bacilli</taxon>
        <taxon>Lactobacillales</taxon>
        <taxon>Lactobacillaceae</taxon>
        <taxon>Periweissella</taxon>
    </lineage>
</organism>
<dbReference type="GO" id="GO:0004553">
    <property type="term" value="F:hydrolase activity, hydrolyzing O-glycosyl compounds"/>
    <property type="evidence" value="ECO:0007669"/>
    <property type="project" value="InterPro"/>
</dbReference>
<sequence length="601" mass="69344">MDLLTIKHRPDSEDAFITPDGQLHLRLRAKHGDINQVTCIYGDPYDYEDTFVTNATDSTNEATWLYQAASLVPTLCSQIFDYWELTIQPVNNRLQYAFLVTDNFCDTLLWGERRQVSDTATNRNDPTNYFKFPYMQLTDAAVKPAWLAETVWYQIFPERFNNGNKNNDPSDVLAWNPQAHPTRTAFYGGDLQGIYDQLNYLANLGINGIYLCPIFKAPSNHKYDTADYFQLDPHFGDAATLSKLINKAHQLGMHILFDAVFNHIGFESTQWQDVLRNGQQSPYYDWFLINNPDFLAYATGAKQINVGEKLPYEMFSYEKNMPKLNTQLPAVQNYLYEIGRYWLAEFDIDGWRLDVSDEVDHRFWREFCQQCRDIKSDCYIVGESWKNAQSVLAGDQFNGVMNYPLTDIIKGHFIENKYSQQDLITLINEQYMLYRSQVNECMFNILDSHDTTRLLTACHENVALEKQILAFTYLQLGTPCLYYGDEIGMTGKNDPDCRKCMDWDTTNWDTDLQTFIKQLISLRKTYGLLIQQVNLRWLTSLALPEPLLEFQYSDGNHSLIGIFNTTSTAHLVPSMPGYTVQLQSGYDNTLLAPQGFVIASK</sequence>
<name>A0A4P6YRZ2_9LACO</name>
<dbReference type="Gene3D" id="3.90.400.10">
    <property type="entry name" value="Oligo-1,6-glucosidase, Domain 2"/>
    <property type="match status" value="1"/>
</dbReference>
<dbReference type="InterPro" id="IPR013783">
    <property type="entry name" value="Ig-like_fold"/>
</dbReference>
<dbReference type="InterPro" id="IPR004185">
    <property type="entry name" value="Glyco_hydro_13_lg-like_dom"/>
</dbReference>
<dbReference type="OrthoDB" id="9805159at2"/>
<protein>
    <submittedName>
        <fullName evidence="4">Alpha-glycosidase</fullName>
    </submittedName>
</protein>
<dbReference type="Pfam" id="PF02903">
    <property type="entry name" value="Alpha-amylase_N"/>
    <property type="match status" value="1"/>
</dbReference>
<dbReference type="InterPro" id="IPR045857">
    <property type="entry name" value="O16G_dom_2"/>
</dbReference>
<proteinExistence type="predicted"/>
<dbReference type="RefSeq" id="WP_133362514.1">
    <property type="nucleotide sequence ID" value="NZ_CP037940.1"/>
</dbReference>
<evidence type="ECO:0000313" key="4">
    <source>
        <dbReference type="EMBL" id="QBO35434.1"/>
    </source>
</evidence>
<dbReference type="GO" id="GO:0005975">
    <property type="term" value="P:carbohydrate metabolic process"/>
    <property type="evidence" value="ECO:0007669"/>
    <property type="project" value="InterPro"/>
</dbReference>
<dbReference type="InterPro" id="IPR006047">
    <property type="entry name" value="GH13_cat_dom"/>
</dbReference>